<name>A0A2N3WTL7_9PSEU</name>
<dbReference type="EMBL" id="PJMY01000003">
    <property type="protein sequence ID" value="PKV97214.1"/>
    <property type="molecule type" value="Genomic_DNA"/>
</dbReference>
<organism evidence="1 2">
    <name type="scientific">Amycolatopsis echigonensis</name>
    <dbReference type="NCBI Taxonomy" id="2576905"/>
    <lineage>
        <taxon>Bacteria</taxon>
        <taxon>Bacillati</taxon>
        <taxon>Actinomycetota</taxon>
        <taxon>Actinomycetes</taxon>
        <taxon>Pseudonocardiales</taxon>
        <taxon>Pseudonocardiaceae</taxon>
        <taxon>Amycolatopsis</taxon>
    </lineage>
</organism>
<dbReference type="AlphaFoldDB" id="A0A2N3WTL7"/>
<protein>
    <submittedName>
        <fullName evidence="1">Uncharacterized protein</fullName>
    </submittedName>
</protein>
<comment type="caution">
    <text evidence="1">The sequence shown here is derived from an EMBL/GenBank/DDBJ whole genome shotgun (WGS) entry which is preliminary data.</text>
</comment>
<keyword evidence="2" id="KW-1185">Reference proteome</keyword>
<evidence type="ECO:0000313" key="2">
    <source>
        <dbReference type="Proteomes" id="UP000233750"/>
    </source>
</evidence>
<reference evidence="1 2" key="1">
    <citation type="submission" date="2017-12" db="EMBL/GenBank/DDBJ databases">
        <title>Sequencing the genomes of 1000 Actinobacteria strains.</title>
        <authorList>
            <person name="Klenk H.-P."/>
        </authorList>
    </citation>
    <scope>NUCLEOTIDE SEQUENCE [LARGE SCALE GENOMIC DNA]</scope>
    <source>
        <strain evidence="1 2">DSM 45165</strain>
    </source>
</reference>
<dbReference type="Proteomes" id="UP000233750">
    <property type="component" value="Unassembled WGS sequence"/>
</dbReference>
<gene>
    <name evidence="1" type="ORF">ATK30_8187</name>
</gene>
<proteinExistence type="predicted"/>
<accession>A0A2N3WTL7</accession>
<evidence type="ECO:0000313" key="1">
    <source>
        <dbReference type="EMBL" id="PKV97214.1"/>
    </source>
</evidence>
<sequence length="103" mass="10836">MIFRPSVGPPPAPNRNGFIWIGGPIVTRCDTRSGRSTASRSDVWPPIELPTKAALSMPKASSSWVAASTWSSVAKSAASESPQPGMSGAITRKFRASASMFGE</sequence>